<feature type="non-terminal residue" evidence="1">
    <location>
        <position position="33"/>
    </location>
</feature>
<reference evidence="1" key="1">
    <citation type="submission" date="2018-05" db="EMBL/GenBank/DDBJ databases">
        <authorList>
            <person name="Lanie J.A."/>
            <person name="Ng W.-L."/>
            <person name="Kazmierczak K.M."/>
            <person name="Andrzejewski T.M."/>
            <person name="Davidsen T.M."/>
            <person name="Wayne K.J."/>
            <person name="Tettelin H."/>
            <person name="Glass J.I."/>
            <person name="Rusch D."/>
            <person name="Podicherti R."/>
            <person name="Tsui H.-C.T."/>
            <person name="Winkler M.E."/>
        </authorList>
    </citation>
    <scope>NUCLEOTIDE SEQUENCE</scope>
</reference>
<gene>
    <name evidence="1" type="ORF">METZ01_LOCUS178049</name>
</gene>
<protein>
    <submittedName>
        <fullName evidence="1">Uncharacterized protein</fullName>
    </submittedName>
</protein>
<sequence>LIGANDHGFLGGRYRWYCCWYVSANFQNGRCCI</sequence>
<feature type="non-terminal residue" evidence="1">
    <location>
        <position position="1"/>
    </location>
</feature>
<dbReference type="EMBL" id="UINC01034405">
    <property type="protein sequence ID" value="SVB25195.1"/>
    <property type="molecule type" value="Genomic_DNA"/>
</dbReference>
<name>A0A382CGI9_9ZZZZ</name>
<evidence type="ECO:0000313" key="1">
    <source>
        <dbReference type="EMBL" id="SVB25195.1"/>
    </source>
</evidence>
<dbReference type="AlphaFoldDB" id="A0A382CGI9"/>
<organism evidence="1">
    <name type="scientific">marine metagenome</name>
    <dbReference type="NCBI Taxonomy" id="408172"/>
    <lineage>
        <taxon>unclassified sequences</taxon>
        <taxon>metagenomes</taxon>
        <taxon>ecological metagenomes</taxon>
    </lineage>
</organism>
<accession>A0A382CGI9</accession>
<proteinExistence type="predicted"/>